<evidence type="ECO:0000313" key="2">
    <source>
        <dbReference type="EMBL" id="GBC61592.1"/>
    </source>
</evidence>
<organism evidence="2 3">
    <name type="scientific">Desulfonema ishimotonii</name>
    <dbReference type="NCBI Taxonomy" id="45657"/>
    <lineage>
        <taxon>Bacteria</taxon>
        <taxon>Pseudomonadati</taxon>
        <taxon>Thermodesulfobacteriota</taxon>
        <taxon>Desulfobacteria</taxon>
        <taxon>Desulfobacterales</taxon>
        <taxon>Desulfococcaceae</taxon>
        <taxon>Desulfonema</taxon>
    </lineage>
</organism>
<reference evidence="3" key="1">
    <citation type="submission" date="2017-11" db="EMBL/GenBank/DDBJ databases">
        <authorList>
            <person name="Watanabe M."/>
            <person name="Kojima H."/>
        </authorList>
    </citation>
    <scope>NUCLEOTIDE SEQUENCE [LARGE SCALE GENOMIC DNA]</scope>
    <source>
        <strain evidence="3">Tokyo 01</strain>
    </source>
</reference>
<evidence type="ECO:0000256" key="1">
    <source>
        <dbReference type="SAM" id="MobiDB-lite"/>
    </source>
</evidence>
<evidence type="ECO:0000313" key="3">
    <source>
        <dbReference type="Proteomes" id="UP000288096"/>
    </source>
</evidence>
<reference evidence="3" key="2">
    <citation type="submission" date="2019-01" db="EMBL/GenBank/DDBJ databases">
        <title>Genome sequence of Desulfonema ishimotonii strain Tokyo 01.</title>
        <authorList>
            <person name="Fukui M."/>
        </authorList>
    </citation>
    <scope>NUCLEOTIDE SEQUENCE [LARGE SCALE GENOMIC DNA]</scope>
    <source>
        <strain evidence="3">Tokyo 01</strain>
    </source>
</reference>
<dbReference type="Proteomes" id="UP000288096">
    <property type="component" value="Unassembled WGS sequence"/>
</dbReference>
<comment type="caution">
    <text evidence="2">The sequence shown here is derived from an EMBL/GenBank/DDBJ whole genome shotgun (WGS) entry which is preliminary data.</text>
</comment>
<feature type="region of interest" description="Disordered" evidence="1">
    <location>
        <begin position="29"/>
        <end position="59"/>
    </location>
</feature>
<dbReference type="EMBL" id="BEXT01000001">
    <property type="protein sequence ID" value="GBC61592.1"/>
    <property type="molecule type" value="Genomic_DNA"/>
</dbReference>
<protein>
    <submittedName>
        <fullName evidence="2">Uncharacterized protein</fullName>
    </submittedName>
</protein>
<proteinExistence type="predicted"/>
<gene>
    <name evidence="2" type="ORF">DENIS_2554</name>
</gene>
<sequence>MEIGLNYSRMPHGVLSGPEPCAVKVARTVLRGPGDGNSPRLPGDAEGSGRYRSLHPLRR</sequence>
<accession>A0A401FX62</accession>
<dbReference type="AlphaFoldDB" id="A0A401FX62"/>
<name>A0A401FX62_9BACT</name>
<keyword evidence="3" id="KW-1185">Reference proteome</keyword>